<proteinExistence type="inferred from homology"/>
<keyword evidence="9" id="KW-1185">Reference proteome</keyword>
<keyword evidence="6" id="KW-0560">Oxidoreductase</keyword>
<dbReference type="InterPro" id="IPR050775">
    <property type="entry name" value="FAD-binding_Monooxygenases"/>
</dbReference>
<dbReference type="Proteomes" id="UP000701341">
    <property type="component" value="Unassembled WGS sequence"/>
</dbReference>
<evidence type="ECO:0000256" key="2">
    <source>
        <dbReference type="ARBA" id="ARBA00010139"/>
    </source>
</evidence>
<evidence type="ECO:0000313" key="8">
    <source>
        <dbReference type="EMBL" id="KAF7521441.1"/>
    </source>
</evidence>
<comment type="similarity">
    <text evidence="2">Belongs to the FAD-binding monooxygenase family.</text>
</comment>
<dbReference type="EMBL" id="JAAOZQ010000063">
    <property type="protein sequence ID" value="KAF7521441.1"/>
    <property type="molecule type" value="Genomic_DNA"/>
</dbReference>
<evidence type="ECO:0000256" key="3">
    <source>
        <dbReference type="ARBA" id="ARBA00022630"/>
    </source>
</evidence>
<dbReference type="Gene3D" id="3.50.50.60">
    <property type="entry name" value="FAD/NAD(P)-binding domain"/>
    <property type="match status" value="1"/>
</dbReference>
<evidence type="ECO:0000256" key="4">
    <source>
        <dbReference type="ARBA" id="ARBA00022827"/>
    </source>
</evidence>
<sequence length="73" mass="8164">MCHTAEWPDKPIDWKNARVAVIGTGASATQVIQELASQVQHLTVYQRSPVVGLPKDENTDKTAWTDKKYAKKL</sequence>
<organism evidence="8 9">
    <name type="scientific">Penicillium crustosum</name>
    <name type="common">Blue mold fungus</name>
    <dbReference type="NCBI Taxonomy" id="36656"/>
    <lineage>
        <taxon>Eukaryota</taxon>
        <taxon>Fungi</taxon>
        <taxon>Dikarya</taxon>
        <taxon>Ascomycota</taxon>
        <taxon>Pezizomycotina</taxon>
        <taxon>Eurotiomycetes</taxon>
        <taxon>Eurotiomycetidae</taxon>
        <taxon>Eurotiales</taxon>
        <taxon>Aspergillaceae</taxon>
        <taxon>Penicillium</taxon>
    </lineage>
</organism>
<keyword evidence="4" id="KW-0274">FAD</keyword>
<keyword evidence="7" id="KW-0503">Monooxygenase</keyword>
<accession>A0A9P5L2H5</accession>
<dbReference type="PANTHER" id="PTHR43098">
    <property type="entry name" value="L-ORNITHINE N(5)-MONOOXYGENASE-RELATED"/>
    <property type="match status" value="1"/>
</dbReference>
<dbReference type="SUPFAM" id="SSF51905">
    <property type="entry name" value="FAD/NAD(P)-binding domain"/>
    <property type="match status" value="1"/>
</dbReference>
<keyword evidence="3" id="KW-0285">Flavoprotein</keyword>
<dbReference type="InterPro" id="IPR036188">
    <property type="entry name" value="FAD/NAD-bd_sf"/>
</dbReference>
<evidence type="ECO:0000256" key="5">
    <source>
        <dbReference type="ARBA" id="ARBA00022857"/>
    </source>
</evidence>
<dbReference type="AlphaFoldDB" id="A0A9P5L2H5"/>
<evidence type="ECO:0000313" key="9">
    <source>
        <dbReference type="Proteomes" id="UP000701341"/>
    </source>
</evidence>
<dbReference type="PANTHER" id="PTHR43098:SF3">
    <property type="entry name" value="L-ORNITHINE N(5)-MONOOXYGENASE-RELATED"/>
    <property type="match status" value="1"/>
</dbReference>
<comment type="caution">
    <text evidence="8">The sequence shown here is derived from an EMBL/GenBank/DDBJ whole genome shotgun (WGS) entry which is preliminary data.</text>
</comment>
<dbReference type="GO" id="GO:0004497">
    <property type="term" value="F:monooxygenase activity"/>
    <property type="evidence" value="ECO:0007669"/>
    <property type="project" value="UniProtKB-KW"/>
</dbReference>
<protein>
    <submittedName>
        <fullName evidence="8">Uncharacterized protein</fullName>
    </submittedName>
</protein>
<evidence type="ECO:0000256" key="1">
    <source>
        <dbReference type="ARBA" id="ARBA00001974"/>
    </source>
</evidence>
<evidence type="ECO:0000256" key="6">
    <source>
        <dbReference type="ARBA" id="ARBA00023002"/>
    </source>
</evidence>
<keyword evidence="5" id="KW-0521">NADP</keyword>
<reference evidence="8" key="1">
    <citation type="submission" date="2020-02" db="EMBL/GenBank/DDBJ databases">
        <authorList>
            <person name="Lichtner F.J."/>
        </authorList>
    </citation>
    <scope>NUCLEOTIDE SEQUENCE</scope>
    <source>
        <strain evidence="8">G10</strain>
    </source>
</reference>
<comment type="cofactor">
    <cofactor evidence="1">
        <name>FAD</name>
        <dbReference type="ChEBI" id="CHEBI:57692"/>
    </cofactor>
</comment>
<evidence type="ECO:0000256" key="7">
    <source>
        <dbReference type="ARBA" id="ARBA00023033"/>
    </source>
</evidence>
<name>A0A9P5L2H5_PENCR</name>
<gene>
    <name evidence="8" type="ORF">PCG10_008377</name>
</gene>
<feature type="non-terminal residue" evidence="8">
    <location>
        <position position="73"/>
    </location>
</feature>